<protein>
    <recommendedName>
        <fullName evidence="5">IST1-like protein</fullName>
    </recommendedName>
</protein>
<feature type="region of interest" description="Disordered" evidence="2">
    <location>
        <begin position="370"/>
        <end position="601"/>
    </location>
</feature>
<dbReference type="AlphaFoldDB" id="A0AAV8SC68"/>
<dbReference type="InterPro" id="IPR005061">
    <property type="entry name" value="Ist1"/>
</dbReference>
<feature type="compositionally biased region" description="Basic and acidic residues" evidence="2">
    <location>
        <begin position="453"/>
        <end position="467"/>
    </location>
</feature>
<evidence type="ECO:0008006" key="5">
    <source>
        <dbReference type="Google" id="ProtNLM"/>
    </source>
</evidence>
<sequence length="643" mass="73348">MLDGLLGRGYTSKCKSLIKLTKSRIDVIRRKRNATLKFLRKDIADLLAHGLDINAYGRAEGLMAEMILSSCYDFVEHCCDFVLKHLSVMQKMSHCPEDCREAVSSLMVAAARFSDLPELRDLRNIFVERYGDSVDLFADQKFQENLFPKSFMMENKVELMQDIASEFSINWDSRGFSQTMSGPSASAQDKPKTFGSLCTNDDKHSSSKYDFSSKERPVHINDGNRLFNDGPNPRLINEVPSNECKEPSVKKGTMLSKDKKDSVFQEKHEARLHKHEIWKDDSPIEILRLGGSSSKKKMQRVDNGSKIHEERENSMPKRDRQDMLTRGQADSIPRPGGMWLKNGEKETMTSNGYVELHKNTNSIGDVREEEMQKLKSPYRKALPPPYTKPNTKFKEGKYGATFGSLPTGSDGNVVDDPLRDNRSNAGNGSEKIQEQVYRNEHEKQSVGFTRECGPGHDRMDYYQDDSVHNPIPKPRSSRRRQPKLYSNVDDGSNLEDAGVVKRRSRSRRKDDSKRGLQILVDEHHHDDEEERVIDRLLIHYSKKPSAYESEKVRRKSRNRRTNNQGSEDDRSRQHVGRDGPDEMVPHQPRSISLPQTQTSSEATKVFTRAASFQSDGSNPARHVHPKLPDYDDLAARFAALKSR</sequence>
<dbReference type="Pfam" id="PF03398">
    <property type="entry name" value="Ist1"/>
    <property type="match status" value="1"/>
</dbReference>
<feature type="compositionally biased region" description="Polar residues" evidence="2">
    <location>
        <begin position="589"/>
        <end position="601"/>
    </location>
</feature>
<evidence type="ECO:0000256" key="1">
    <source>
        <dbReference type="ARBA" id="ARBA00005536"/>
    </source>
</evidence>
<feature type="region of interest" description="Disordered" evidence="2">
    <location>
        <begin position="293"/>
        <end position="342"/>
    </location>
</feature>
<dbReference type="InterPro" id="IPR042277">
    <property type="entry name" value="IST1-like"/>
</dbReference>
<dbReference type="Gene3D" id="1.20.1260.60">
    <property type="entry name" value="Vacuolar protein sorting-associated protein Ist1"/>
    <property type="match status" value="1"/>
</dbReference>
<comment type="similarity">
    <text evidence="1">Belongs to the IST1 family.</text>
</comment>
<dbReference type="GO" id="GO:0015031">
    <property type="term" value="P:protein transport"/>
    <property type="evidence" value="ECO:0007669"/>
    <property type="project" value="InterPro"/>
</dbReference>
<keyword evidence="4" id="KW-1185">Reference proteome</keyword>
<accession>A0AAV8SC68</accession>
<proteinExistence type="inferred from homology"/>
<evidence type="ECO:0000256" key="2">
    <source>
        <dbReference type="SAM" id="MobiDB-lite"/>
    </source>
</evidence>
<reference evidence="3 4" key="1">
    <citation type="submission" date="2021-09" db="EMBL/GenBank/DDBJ databases">
        <title>Genomic insights and catalytic innovation underlie evolution of tropane alkaloids biosynthesis.</title>
        <authorList>
            <person name="Wang Y.-J."/>
            <person name="Tian T."/>
            <person name="Huang J.-P."/>
            <person name="Huang S.-X."/>
        </authorList>
    </citation>
    <scope>NUCLEOTIDE SEQUENCE [LARGE SCALE GENOMIC DNA]</scope>
    <source>
        <strain evidence="3">KIB-2018</strain>
        <tissue evidence="3">Leaf</tissue>
    </source>
</reference>
<feature type="compositionally biased region" description="Basic and acidic residues" evidence="2">
    <location>
        <begin position="567"/>
        <end position="584"/>
    </location>
</feature>
<comment type="caution">
    <text evidence="3">The sequence shown here is derived from an EMBL/GenBank/DDBJ whole genome shotgun (WGS) entry which is preliminary data.</text>
</comment>
<dbReference type="PANTHER" id="PTHR12161:SF14">
    <property type="entry name" value="REGULATOR OF VPS4 ACTIVITY IN THE MVB PATHWAY PROTEIN"/>
    <property type="match status" value="1"/>
</dbReference>
<feature type="compositionally biased region" description="Basic and acidic residues" evidence="2">
    <location>
        <begin position="431"/>
        <end position="444"/>
    </location>
</feature>
<evidence type="ECO:0000313" key="3">
    <source>
        <dbReference type="EMBL" id="KAJ8749816.1"/>
    </source>
</evidence>
<feature type="compositionally biased region" description="Basic and acidic residues" evidence="2">
    <location>
        <begin position="200"/>
        <end position="215"/>
    </location>
</feature>
<dbReference type="EMBL" id="JAIWQS010000011">
    <property type="protein sequence ID" value="KAJ8749816.1"/>
    <property type="molecule type" value="Genomic_DNA"/>
</dbReference>
<evidence type="ECO:0000313" key="4">
    <source>
        <dbReference type="Proteomes" id="UP001159364"/>
    </source>
</evidence>
<dbReference type="FunFam" id="1.20.1260.60:FF:000002">
    <property type="entry name" value="Vacuolar protein sorting-associated protein IST1"/>
    <property type="match status" value="1"/>
</dbReference>
<name>A0AAV8SC68_9ROSI</name>
<dbReference type="Proteomes" id="UP001159364">
    <property type="component" value="Linkage Group LG11"/>
</dbReference>
<dbReference type="PANTHER" id="PTHR12161">
    <property type="entry name" value="IST1 FAMILY MEMBER"/>
    <property type="match status" value="1"/>
</dbReference>
<gene>
    <name evidence="3" type="ORF">K2173_013219</name>
</gene>
<feature type="region of interest" description="Disordered" evidence="2">
    <location>
        <begin position="178"/>
        <end position="215"/>
    </location>
</feature>
<feature type="compositionally biased region" description="Basic and acidic residues" evidence="2">
    <location>
        <begin position="508"/>
        <end position="537"/>
    </location>
</feature>
<feature type="compositionally biased region" description="Polar residues" evidence="2">
    <location>
        <begin position="178"/>
        <end position="187"/>
    </location>
</feature>
<organism evidence="3 4">
    <name type="scientific">Erythroxylum novogranatense</name>
    <dbReference type="NCBI Taxonomy" id="1862640"/>
    <lineage>
        <taxon>Eukaryota</taxon>
        <taxon>Viridiplantae</taxon>
        <taxon>Streptophyta</taxon>
        <taxon>Embryophyta</taxon>
        <taxon>Tracheophyta</taxon>
        <taxon>Spermatophyta</taxon>
        <taxon>Magnoliopsida</taxon>
        <taxon>eudicotyledons</taxon>
        <taxon>Gunneridae</taxon>
        <taxon>Pentapetalae</taxon>
        <taxon>rosids</taxon>
        <taxon>fabids</taxon>
        <taxon>Malpighiales</taxon>
        <taxon>Erythroxylaceae</taxon>
        <taxon>Erythroxylum</taxon>
    </lineage>
</organism>
<feature type="compositionally biased region" description="Basic and acidic residues" evidence="2">
    <location>
        <begin position="299"/>
        <end position="323"/>
    </location>
</feature>